<gene>
    <name evidence="2" type="ORF">JT362_00225</name>
</gene>
<comment type="caution">
    <text evidence="2">The sequence shown here is derived from an EMBL/GenBank/DDBJ whole genome shotgun (WGS) entry which is preliminary data.</text>
</comment>
<keyword evidence="1" id="KW-1133">Transmembrane helix</keyword>
<feature type="transmembrane region" description="Helical" evidence="1">
    <location>
        <begin position="267"/>
        <end position="288"/>
    </location>
</feature>
<proteinExistence type="predicted"/>
<feature type="transmembrane region" description="Helical" evidence="1">
    <location>
        <begin position="212"/>
        <end position="236"/>
    </location>
</feature>
<evidence type="ECO:0000313" key="3">
    <source>
        <dbReference type="Proteomes" id="UP001156441"/>
    </source>
</evidence>
<feature type="transmembrane region" description="Helical" evidence="1">
    <location>
        <begin position="106"/>
        <end position="137"/>
    </location>
</feature>
<keyword evidence="1" id="KW-0812">Transmembrane</keyword>
<feature type="transmembrane region" description="Helical" evidence="1">
    <location>
        <begin position="172"/>
        <end position="192"/>
    </location>
</feature>
<name>A0ABT2J2M2_9PSEU</name>
<dbReference type="Proteomes" id="UP001156441">
    <property type="component" value="Unassembled WGS sequence"/>
</dbReference>
<dbReference type="EMBL" id="JAFFZE010000001">
    <property type="protein sequence ID" value="MCT2581544.1"/>
    <property type="molecule type" value="Genomic_DNA"/>
</dbReference>
<feature type="transmembrane region" description="Helical" evidence="1">
    <location>
        <begin position="294"/>
        <end position="316"/>
    </location>
</feature>
<keyword evidence="3" id="KW-1185">Reference proteome</keyword>
<evidence type="ECO:0000313" key="2">
    <source>
        <dbReference type="EMBL" id="MCT2581544.1"/>
    </source>
</evidence>
<sequence length="338" mass="36015">MRALAFGLVAVVGFLLLATVIRTTDVLVGSPDASRMGSATATSCTEYGPVGRWGIGYSHDCAADVRWDDGTIERVDFAAGQLEPGETDVAVFESDREPGRDDSARWFLAGPVLAIGLGLVTLWFTLLAVATVVTSVVPAKPGRRREREDRWPVTKEEVAATPVTPRVRRLRLLAWLGLAAGGVEVLASLPYFDAPRRVGGFVSPWPELESAWLVDPPSGVIAGFGALLAALIGLVARSVHEDGARIVRYGQDYVDSKRRDLSGGTSWIPTAIMVALLGWAVVQAVVAVPGGAPAAVWAAALRDAVILLGVLVVTLVTRQSARDMVDQLLPKSTEPRIY</sequence>
<protein>
    <recommendedName>
        <fullName evidence="4">DUF3592 domain-containing protein</fullName>
    </recommendedName>
</protein>
<accession>A0ABT2J2M2</accession>
<dbReference type="Pfam" id="PF19873">
    <property type="entry name" value="DUF6346"/>
    <property type="match status" value="1"/>
</dbReference>
<reference evidence="2 3" key="1">
    <citation type="submission" date="2021-02" db="EMBL/GenBank/DDBJ databases">
        <title>Actinophytocola xerophila sp. nov., isolated from soil of cotton cropping field.</title>
        <authorList>
            <person name="Huang R."/>
            <person name="Chen X."/>
            <person name="Ge X."/>
            <person name="Liu W."/>
        </authorList>
    </citation>
    <scope>NUCLEOTIDE SEQUENCE [LARGE SCALE GENOMIC DNA]</scope>
    <source>
        <strain evidence="2 3">S1-96</strain>
    </source>
</reference>
<organism evidence="2 3">
    <name type="scientific">Actinophytocola gossypii</name>
    <dbReference type="NCBI Taxonomy" id="2812003"/>
    <lineage>
        <taxon>Bacteria</taxon>
        <taxon>Bacillati</taxon>
        <taxon>Actinomycetota</taxon>
        <taxon>Actinomycetes</taxon>
        <taxon>Pseudonocardiales</taxon>
        <taxon>Pseudonocardiaceae</taxon>
    </lineage>
</organism>
<keyword evidence="1" id="KW-0472">Membrane</keyword>
<evidence type="ECO:0000256" key="1">
    <source>
        <dbReference type="SAM" id="Phobius"/>
    </source>
</evidence>
<dbReference type="InterPro" id="IPR045927">
    <property type="entry name" value="DUF6346"/>
</dbReference>
<evidence type="ECO:0008006" key="4">
    <source>
        <dbReference type="Google" id="ProtNLM"/>
    </source>
</evidence>
<dbReference type="RefSeq" id="WP_260188902.1">
    <property type="nucleotide sequence ID" value="NZ_JAFFZE010000001.1"/>
</dbReference>